<comment type="subcellular location">
    <subcellularLocation>
        <location evidence="1">Cell envelope</location>
    </subcellularLocation>
</comment>
<dbReference type="PIRSF" id="PIRSF002741">
    <property type="entry name" value="MppA"/>
    <property type="match status" value="1"/>
</dbReference>
<feature type="domain" description="Solute-binding protein family 5" evidence="5">
    <location>
        <begin position="92"/>
        <end position="469"/>
    </location>
</feature>
<dbReference type="Gene3D" id="3.40.190.10">
    <property type="entry name" value="Periplasmic binding protein-like II"/>
    <property type="match status" value="1"/>
</dbReference>
<dbReference type="AlphaFoldDB" id="A0A7J5AQF3"/>
<dbReference type="GO" id="GO:0030288">
    <property type="term" value="C:outer membrane-bounded periplasmic space"/>
    <property type="evidence" value="ECO:0007669"/>
    <property type="project" value="UniProtKB-ARBA"/>
</dbReference>
<dbReference type="Pfam" id="PF00496">
    <property type="entry name" value="SBP_bac_5"/>
    <property type="match status" value="1"/>
</dbReference>
<evidence type="ECO:0000256" key="4">
    <source>
        <dbReference type="ARBA" id="ARBA00022729"/>
    </source>
</evidence>
<keyword evidence="3" id="KW-0813">Transport</keyword>
<accession>A0A7J5AQF3</accession>
<comment type="similarity">
    <text evidence="2">Belongs to the bacterial solute-binding protein 5 family.</text>
</comment>
<dbReference type="CDD" id="cd00995">
    <property type="entry name" value="PBP2_NikA_DppA_OppA_like"/>
    <property type="match status" value="1"/>
</dbReference>
<dbReference type="GO" id="GO:1904680">
    <property type="term" value="F:peptide transmembrane transporter activity"/>
    <property type="evidence" value="ECO:0007669"/>
    <property type="project" value="TreeGrafter"/>
</dbReference>
<dbReference type="SUPFAM" id="SSF53850">
    <property type="entry name" value="Periplasmic binding protein-like II"/>
    <property type="match status" value="1"/>
</dbReference>
<dbReference type="PANTHER" id="PTHR30290:SF10">
    <property type="entry name" value="PERIPLASMIC OLIGOPEPTIDE-BINDING PROTEIN-RELATED"/>
    <property type="match status" value="1"/>
</dbReference>
<organism evidence="6 7">
    <name type="scientific">Tenacibaculum aiptasiae</name>
    <dbReference type="NCBI Taxonomy" id="426481"/>
    <lineage>
        <taxon>Bacteria</taxon>
        <taxon>Pseudomonadati</taxon>
        <taxon>Bacteroidota</taxon>
        <taxon>Flavobacteriia</taxon>
        <taxon>Flavobacteriales</taxon>
        <taxon>Flavobacteriaceae</taxon>
        <taxon>Tenacibaculum</taxon>
    </lineage>
</organism>
<evidence type="ECO:0000256" key="2">
    <source>
        <dbReference type="ARBA" id="ARBA00005695"/>
    </source>
</evidence>
<gene>
    <name evidence="6" type="ORF">F7018_05885</name>
</gene>
<comment type="caution">
    <text evidence="6">The sequence shown here is derived from an EMBL/GenBank/DDBJ whole genome shotgun (WGS) entry which is preliminary data.</text>
</comment>
<evidence type="ECO:0000256" key="1">
    <source>
        <dbReference type="ARBA" id="ARBA00004196"/>
    </source>
</evidence>
<protein>
    <submittedName>
        <fullName evidence="6">ABC transporter substrate-binding protein</fullName>
    </submittedName>
</protein>
<dbReference type="Gene3D" id="3.90.76.10">
    <property type="entry name" value="Dipeptide-binding Protein, Domain 1"/>
    <property type="match status" value="1"/>
</dbReference>
<dbReference type="GO" id="GO:0043190">
    <property type="term" value="C:ATP-binding cassette (ABC) transporter complex"/>
    <property type="evidence" value="ECO:0007669"/>
    <property type="project" value="InterPro"/>
</dbReference>
<reference evidence="6 7" key="1">
    <citation type="submission" date="2019-09" db="EMBL/GenBank/DDBJ databases">
        <authorList>
            <person name="Cao W.R."/>
        </authorList>
    </citation>
    <scope>NUCLEOTIDE SEQUENCE [LARGE SCALE GENOMIC DNA]</scope>
    <source>
        <strain evidence="7">a4</strain>
    </source>
</reference>
<dbReference type="Gene3D" id="3.10.105.10">
    <property type="entry name" value="Dipeptide-binding Protein, Domain 3"/>
    <property type="match status" value="1"/>
</dbReference>
<dbReference type="OrthoDB" id="9772924at2"/>
<dbReference type="PANTHER" id="PTHR30290">
    <property type="entry name" value="PERIPLASMIC BINDING COMPONENT OF ABC TRANSPORTER"/>
    <property type="match status" value="1"/>
</dbReference>
<evidence type="ECO:0000259" key="5">
    <source>
        <dbReference type="Pfam" id="PF00496"/>
    </source>
</evidence>
<dbReference type="Proteomes" id="UP000467305">
    <property type="component" value="Unassembled WGS sequence"/>
</dbReference>
<dbReference type="InterPro" id="IPR039424">
    <property type="entry name" value="SBP_5"/>
</dbReference>
<evidence type="ECO:0000313" key="7">
    <source>
        <dbReference type="Proteomes" id="UP000467305"/>
    </source>
</evidence>
<dbReference type="InterPro" id="IPR030678">
    <property type="entry name" value="Peptide/Ni-bd"/>
</dbReference>
<name>A0A7J5AQF3_9FLAO</name>
<dbReference type="GO" id="GO:0015833">
    <property type="term" value="P:peptide transport"/>
    <property type="evidence" value="ECO:0007669"/>
    <property type="project" value="TreeGrafter"/>
</dbReference>
<dbReference type="EMBL" id="WAAU01000008">
    <property type="protein sequence ID" value="KAB1159841.1"/>
    <property type="molecule type" value="Genomic_DNA"/>
</dbReference>
<evidence type="ECO:0000313" key="6">
    <source>
        <dbReference type="EMBL" id="KAB1159841.1"/>
    </source>
</evidence>
<keyword evidence="4" id="KW-0732">Signal</keyword>
<evidence type="ECO:0000256" key="3">
    <source>
        <dbReference type="ARBA" id="ARBA00022448"/>
    </source>
</evidence>
<keyword evidence="7" id="KW-1185">Reference proteome</keyword>
<proteinExistence type="inferred from homology"/>
<dbReference type="InterPro" id="IPR000914">
    <property type="entry name" value="SBP_5_dom"/>
</dbReference>
<sequence length="553" mass="63714">MLKCLKPYTLPIKTIIKTKERKNNFLVLGFFLLAFYACSKKESKFSDQQVFRYNEHSNITSLDPAFAKDQRNIWAVNQLYNGLVELDDSLHVKPAIAKSWTISEDGKNYEFTLRGDVYFHKHQLFGKDSTRTVKAKDFEYSFNRLLDKNVVSPGGWVLQNVESFQAKNDSVFTINLKQPFPPFLGLLAMKYCSVMPKEAVEYFGNRFRANPIGTGPFQFKLWVENTKLVLRKNPLYFEKDTQGKQLPYLEAVAVTFLPDKQSEFLQFIQGNIDFMKSLDASYKDDILNTDGTLKEKYADKIIMQTGSYLNTEYLGIYLDGEKSLPTQSKLIRQAINYGFDREKMITYLRNGIGTPATSGFIPKGLPSFNNQEGYLYQPQKAKELVEEYKAISGNNTPQITITTNSNYLDLCEFIQRELQKIGLDTKVDVIPPSTLRQGKASGKLPIFRASWIADYPDAENYVSLFYSKNFTPNGPNYTHFKNEKFDELYEQSIQEVNIDKRYQLYQKMDSIIIKEAPIVPLYYDEVIRFSQKNVKGLGINPIDLLNLKKVSKQ</sequence>